<feature type="compositionally biased region" description="Basic residues" evidence="7">
    <location>
        <begin position="1"/>
        <end position="15"/>
    </location>
</feature>
<accession>A0A0W8G9X3</accession>
<evidence type="ECO:0000313" key="8">
    <source>
        <dbReference type="EMBL" id="KUG29929.1"/>
    </source>
</evidence>
<dbReference type="InterPro" id="IPR036510">
    <property type="entry name" value="Ribosomal_bS20_sf"/>
</dbReference>
<dbReference type="GO" id="GO:0005829">
    <property type="term" value="C:cytosol"/>
    <property type="evidence" value="ECO:0007669"/>
    <property type="project" value="TreeGrafter"/>
</dbReference>
<comment type="caution">
    <text evidence="8">The sequence shown here is derived from an EMBL/GenBank/DDBJ whole genome shotgun (WGS) entry which is preliminary data.</text>
</comment>
<evidence type="ECO:0000256" key="6">
    <source>
        <dbReference type="ARBA" id="ARBA00023274"/>
    </source>
</evidence>
<keyword evidence="4" id="KW-0694">RNA-binding</keyword>
<proteinExistence type="inferred from homology"/>
<keyword evidence="3" id="KW-0699">rRNA-binding</keyword>
<feature type="region of interest" description="Disordered" evidence="7">
    <location>
        <begin position="1"/>
        <end position="24"/>
    </location>
</feature>
<name>A0A0W8G9X3_9ZZZZ</name>
<sequence>MANHKSAIKRHKQSIKARDRNRMVKTRVKNAIKAVRLAVTGKDAEAAEKALLSASSVLDKAATKKVIHWKKAARNISRLTMAVNALKTA</sequence>
<dbReference type="GO" id="GO:0015935">
    <property type="term" value="C:small ribosomal subunit"/>
    <property type="evidence" value="ECO:0007669"/>
    <property type="project" value="TreeGrafter"/>
</dbReference>
<keyword evidence="6" id="KW-0687">Ribonucleoprotein</keyword>
<dbReference type="AlphaFoldDB" id="A0A0W8G9X3"/>
<dbReference type="GO" id="GO:0003735">
    <property type="term" value="F:structural constituent of ribosome"/>
    <property type="evidence" value="ECO:0007669"/>
    <property type="project" value="InterPro"/>
</dbReference>
<evidence type="ECO:0000256" key="3">
    <source>
        <dbReference type="ARBA" id="ARBA00022730"/>
    </source>
</evidence>
<dbReference type="SUPFAM" id="SSF46992">
    <property type="entry name" value="Ribosomal protein S20"/>
    <property type="match status" value="1"/>
</dbReference>
<organism evidence="8">
    <name type="scientific">hydrocarbon metagenome</name>
    <dbReference type="NCBI Taxonomy" id="938273"/>
    <lineage>
        <taxon>unclassified sequences</taxon>
        <taxon>metagenomes</taxon>
        <taxon>ecological metagenomes</taxon>
    </lineage>
</organism>
<reference evidence="8" key="1">
    <citation type="journal article" date="2015" name="Proc. Natl. Acad. Sci. U.S.A.">
        <title>Networks of energetic and metabolic interactions define dynamics in microbial communities.</title>
        <authorList>
            <person name="Embree M."/>
            <person name="Liu J.K."/>
            <person name="Al-Bassam M.M."/>
            <person name="Zengler K."/>
        </authorList>
    </citation>
    <scope>NUCLEOTIDE SEQUENCE</scope>
</reference>
<dbReference type="PANTHER" id="PTHR33398">
    <property type="entry name" value="30S RIBOSOMAL PROTEIN S20"/>
    <property type="match status" value="1"/>
</dbReference>
<comment type="similarity">
    <text evidence="2">Belongs to the bacterial ribosomal protein bS20 family.</text>
</comment>
<dbReference type="PANTHER" id="PTHR33398:SF1">
    <property type="entry name" value="SMALL RIBOSOMAL SUBUNIT PROTEIN BS20C"/>
    <property type="match status" value="1"/>
</dbReference>
<dbReference type="FunFam" id="1.20.58.110:FF:000001">
    <property type="entry name" value="30S ribosomal protein S20"/>
    <property type="match status" value="1"/>
</dbReference>
<evidence type="ECO:0000256" key="4">
    <source>
        <dbReference type="ARBA" id="ARBA00022884"/>
    </source>
</evidence>
<gene>
    <name evidence="8" type="ORF">ASZ90_000179</name>
</gene>
<dbReference type="HAMAP" id="MF_00500">
    <property type="entry name" value="Ribosomal_bS20"/>
    <property type="match status" value="1"/>
</dbReference>
<evidence type="ECO:0000256" key="2">
    <source>
        <dbReference type="ARBA" id="ARBA00007634"/>
    </source>
</evidence>
<dbReference type="Pfam" id="PF01649">
    <property type="entry name" value="Ribosomal_S20p"/>
    <property type="match status" value="1"/>
</dbReference>
<dbReference type="NCBIfam" id="TIGR00029">
    <property type="entry name" value="S20"/>
    <property type="match status" value="1"/>
</dbReference>
<keyword evidence="5 8" id="KW-0689">Ribosomal protein</keyword>
<dbReference type="InterPro" id="IPR002583">
    <property type="entry name" value="Ribosomal_bS20"/>
</dbReference>
<dbReference type="GO" id="GO:0006412">
    <property type="term" value="P:translation"/>
    <property type="evidence" value="ECO:0007669"/>
    <property type="project" value="InterPro"/>
</dbReference>
<comment type="function">
    <text evidence="1">Binds directly to 16S ribosomal RNA.</text>
</comment>
<protein>
    <submittedName>
        <fullName evidence="8">Ssu ribosomal protein s20p</fullName>
    </submittedName>
</protein>
<dbReference type="GO" id="GO:0070181">
    <property type="term" value="F:small ribosomal subunit rRNA binding"/>
    <property type="evidence" value="ECO:0007669"/>
    <property type="project" value="TreeGrafter"/>
</dbReference>
<evidence type="ECO:0000256" key="7">
    <source>
        <dbReference type="SAM" id="MobiDB-lite"/>
    </source>
</evidence>
<dbReference type="Gene3D" id="1.20.58.110">
    <property type="entry name" value="Ribosomal protein S20"/>
    <property type="match status" value="1"/>
</dbReference>
<evidence type="ECO:0000256" key="5">
    <source>
        <dbReference type="ARBA" id="ARBA00022980"/>
    </source>
</evidence>
<dbReference type="EMBL" id="LNQE01000021">
    <property type="protein sequence ID" value="KUG29929.1"/>
    <property type="molecule type" value="Genomic_DNA"/>
</dbReference>
<evidence type="ECO:0000256" key="1">
    <source>
        <dbReference type="ARBA" id="ARBA00003134"/>
    </source>
</evidence>